<sequence>MESACRNSKAVKTPFVSTCSVRSKHFTGSLSSIASMTPFTAIKSCKKRTMMPIHLSGNQLNRVLATYRATNKDSNHSDERD</sequence>
<dbReference type="WBParaSite" id="PgE075_g003_t01">
    <property type="protein sequence ID" value="PgE075_g003_t01"/>
    <property type="gene ID" value="PgE075_g003"/>
</dbReference>
<dbReference type="AlphaFoldDB" id="A0A914ZZJ8"/>
<evidence type="ECO:0000313" key="1">
    <source>
        <dbReference type="Proteomes" id="UP000887569"/>
    </source>
</evidence>
<keyword evidence="1" id="KW-1185">Reference proteome</keyword>
<dbReference type="Proteomes" id="UP000887569">
    <property type="component" value="Unplaced"/>
</dbReference>
<protein>
    <submittedName>
        <fullName evidence="2">Uncharacterized protein</fullName>
    </submittedName>
</protein>
<accession>A0A914ZZJ8</accession>
<proteinExistence type="predicted"/>
<evidence type="ECO:0000313" key="2">
    <source>
        <dbReference type="WBParaSite" id="PgE075_g003_t01"/>
    </source>
</evidence>
<name>A0A914ZZJ8_PARUN</name>
<organism evidence="1 2">
    <name type="scientific">Parascaris univalens</name>
    <name type="common">Nematode worm</name>
    <dbReference type="NCBI Taxonomy" id="6257"/>
    <lineage>
        <taxon>Eukaryota</taxon>
        <taxon>Metazoa</taxon>
        <taxon>Ecdysozoa</taxon>
        <taxon>Nematoda</taxon>
        <taxon>Chromadorea</taxon>
        <taxon>Rhabditida</taxon>
        <taxon>Spirurina</taxon>
        <taxon>Ascaridomorpha</taxon>
        <taxon>Ascaridoidea</taxon>
        <taxon>Ascarididae</taxon>
        <taxon>Parascaris</taxon>
    </lineage>
</organism>
<reference evidence="2" key="1">
    <citation type="submission" date="2022-11" db="UniProtKB">
        <authorList>
            <consortium name="WormBaseParasite"/>
        </authorList>
    </citation>
    <scope>IDENTIFICATION</scope>
</reference>